<dbReference type="AlphaFoldDB" id="A0A1I4JLV9"/>
<dbReference type="InterPro" id="IPR028883">
    <property type="entry name" value="tRNA_aden_deaminase"/>
</dbReference>
<dbReference type="EMBL" id="FOTK01000008">
    <property type="protein sequence ID" value="SFL67076.1"/>
    <property type="molecule type" value="Genomic_DNA"/>
</dbReference>
<comment type="subunit">
    <text evidence="2 8">Homodimer.</text>
</comment>
<sequence length="166" mass="17520">MINTVAADPIQHVPGESAGAASAFDRAFAAARAAARAGEVPVGAVVVRDGAVLAVAHNRPRALHDPTAHAEILAIRAACAAIGDERLTGCDLYVTLEPCPMCAGAISFARIRRLYYGVADPKGGGVEHGPRVFNQPTCHHAPEVYGGFREAEAAELLRHFFAERRD</sequence>
<dbReference type="EC" id="3.5.4.33" evidence="8"/>
<keyword evidence="5 8" id="KW-0378">Hydrolase</keyword>
<name>A0A1I4JLV9_9HYPH</name>
<dbReference type="GO" id="GO:0052717">
    <property type="term" value="F:tRNA-specific adenosine-34 deaminase activity"/>
    <property type="evidence" value="ECO:0007669"/>
    <property type="project" value="UniProtKB-UniRule"/>
</dbReference>
<dbReference type="STRING" id="582667.SAMN05192568_1008110"/>
<evidence type="ECO:0000313" key="10">
    <source>
        <dbReference type="EMBL" id="SFL67076.1"/>
    </source>
</evidence>
<evidence type="ECO:0000313" key="11">
    <source>
        <dbReference type="Proteomes" id="UP000199048"/>
    </source>
</evidence>
<keyword evidence="11" id="KW-1185">Reference proteome</keyword>
<evidence type="ECO:0000256" key="8">
    <source>
        <dbReference type="HAMAP-Rule" id="MF_00972"/>
    </source>
</evidence>
<dbReference type="InterPro" id="IPR002125">
    <property type="entry name" value="CMP_dCMP_dom"/>
</dbReference>
<keyword evidence="3 8" id="KW-0819">tRNA processing</keyword>
<dbReference type="PANTHER" id="PTHR11079">
    <property type="entry name" value="CYTOSINE DEAMINASE FAMILY MEMBER"/>
    <property type="match status" value="1"/>
</dbReference>
<evidence type="ECO:0000256" key="6">
    <source>
        <dbReference type="ARBA" id="ARBA00022833"/>
    </source>
</evidence>
<reference evidence="11" key="1">
    <citation type="submission" date="2016-10" db="EMBL/GenBank/DDBJ databases">
        <authorList>
            <person name="Varghese N."/>
            <person name="Submissions S."/>
        </authorList>
    </citation>
    <scope>NUCLEOTIDE SEQUENCE [LARGE SCALE GENOMIC DNA]</scope>
    <source>
        <strain evidence="11">BL36</strain>
    </source>
</reference>
<feature type="binding site" evidence="8">
    <location>
        <position position="99"/>
    </location>
    <ligand>
        <name>Zn(2+)</name>
        <dbReference type="ChEBI" id="CHEBI:29105"/>
        <note>catalytic</note>
    </ligand>
</feature>
<dbReference type="Proteomes" id="UP000199048">
    <property type="component" value="Unassembled WGS sequence"/>
</dbReference>
<comment type="catalytic activity">
    <reaction evidence="7 8">
        <text>adenosine(34) in tRNA + H2O + H(+) = inosine(34) in tRNA + NH4(+)</text>
        <dbReference type="Rhea" id="RHEA:43168"/>
        <dbReference type="Rhea" id="RHEA-COMP:10373"/>
        <dbReference type="Rhea" id="RHEA-COMP:10374"/>
        <dbReference type="ChEBI" id="CHEBI:15377"/>
        <dbReference type="ChEBI" id="CHEBI:15378"/>
        <dbReference type="ChEBI" id="CHEBI:28938"/>
        <dbReference type="ChEBI" id="CHEBI:74411"/>
        <dbReference type="ChEBI" id="CHEBI:82852"/>
        <dbReference type="EC" id="3.5.4.33"/>
    </reaction>
</comment>
<organism evidence="10 11">
    <name type="scientific">Methylobacterium pseudosasicola</name>
    <dbReference type="NCBI Taxonomy" id="582667"/>
    <lineage>
        <taxon>Bacteria</taxon>
        <taxon>Pseudomonadati</taxon>
        <taxon>Pseudomonadota</taxon>
        <taxon>Alphaproteobacteria</taxon>
        <taxon>Hyphomicrobiales</taxon>
        <taxon>Methylobacteriaceae</taxon>
        <taxon>Methylobacterium</taxon>
    </lineage>
</organism>
<dbReference type="InterPro" id="IPR016192">
    <property type="entry name" value="APOBEC/CMP_deaminase_Zn-bd"/>
</dbReference>
<gene>
    <name evidence="8" type="primary">tadA</name>
    <name evidence="10" type="ORF">SAMN05192568_1008110</name>
</gene>
<evidence type="ECO:0000256" key="1">
    <source>
        <dbReference type="ARBA" id="ARBA00010669"/>
    </source>
</evidence>
<comment type="cofactor">
    <cofactor evidence="8">
        <name>Zn(2+)</name>
        <dbReference type="ChEBI" id="CHEBI:29105"/>
    </cofactor>
    <text evidence="8">Binds 1 zinc ion per subunit.</text>
</comment>
<dbReference type="PROSITE" id="PS51747">
    <property type="entry name" value="CYT_DCMP_DEAMINASES_2"/>
    <property type="match status" value="1"/>
</dbReference>
<evidence type="ECO:0000256" key="3">
    <source>
        <dbReference type="ARBA" id="ARBA00022694"/>
    </source>
</evidence>
<evidence type="ECO:0000256" key="4">
    <source>
        <dbReference type="ARBA" id="ARBA00022723"/>
    </source>
</evidence>
<dbReference type="CDD" id="cd01285">
    <property type="entry name" value="nucleoside_deaminase"/>
    <property type="match status" value="1"/>
</dbReference>
<accession>A0A1I4JLV9</accession>
<dbReference type="Gene3D" id="3.40.140.10">
    <property type="entry name" value="Cytidine Deaminase, domain 2"/>
    <property type="match status" value="1"/>
</dbReference>
<feature type="active site" description="Proton donor" evidence="8">
    <location>
        <position position="71"/>
    </location>
</feature>
<proteinExistence type="inferred from homology"/>
<dbReference type="GO" id="GO:0008270">
    <property type="term" value="F:zinc ion binding"/>
    <property type="evidence" value="ECO:0007669"/>
    <property type="project" value="UniProtKB-UniRule"/>
</dbReference>
<dbReference type="HAMAP" id="MF_00972">
    <property type="entry name" value="tRNA_aden_deaminase"/>
    <property type="match status" value="1"/>
</dbReference>
<evidence type="ECO:0000259" key="9">
    <source>
        <dbReference type="PROSITE" id="PS51747"/>
    </source>
</evidence>
<keyword evidence="6 8" id="KW-0862">Zinc</keyword>
<evidence type="ECO:0000256" key="5">
    <source>
        <dbReference type="ARBA" id="ARBA00022801"/>
    </source>
</evidence>
<dbReference type="Pfam" id="PF14437">
    <property type="entry name" value="MafB19-deam"/>
    <property type="match status" value="1"/>
</dbReference>
<dbReference type="SUPFAM" id="SSF53927">
    <property type="entry name" value="Cytidine deaminase-like"/>
    <property type="match status" value="1"/>
</dbReference>
<evidence type="ECO:0000256" key="7">
    <source>
        <dbReference type="ARBA" id="ARBA00048045"/>
    </source>
</evidence>
<feature type="domain" description="CMP/dCMP-type deaminase" evidence="9">
    <location>
        <begin position="18"/>
        <end position="127"/>
    </location>
</feature>
<protein>
    <recommendedName>
        <fullName evidence="8">tRNA-specific adenosine deaminase</fullName>
        <ecNumber evidence="8">3.5.4.33</ecNumber>
    </recommendedName>
</protein>
<feature type="binding site" evidence="8">
    <location>
        <position position="69"/>
    </location>
    <ligand>
        <name>Zn(2+)</name>
        <dbReference type="ChEBI" id="CHEBI:29105"/>
        <note>catalytic</note>
    </ligand>
</feature>
<comment type="function">
    <text evidence="8">Catalyzes the deamination of adenosine to inosine at the wobble position 34 of tRNA(Arg2).</text>
</comment>
<evidence type="ECO:0000256" key="2">
    <source>
        <dbReference type="ARBA" id="ARBA00011738"/>
    </source>
</evidence>
<dbReference type="GO" id="GO:0002100">
    <property type="term" value="P:tRNA wobble adenosine to inosine editing"/>
    <property type="evidence" value="ECO:0007669"/>
    <property type="project" value="UniProtKB-UniRule"/>
</dbReference>
<dbReference type="InterPro" id="IPR058535">
    <property type="entry name" value="MafB19-deam"/>
</dbReference>
<comment type="similarity">
    <text evidence="1">Belongs to the cytidine and deoxycytidylate deaminase family. ADAT2 subfamily.</text>
</comment>
<dbReference type="PANTHER" id="PTHR11079:SF202">
    <property type="entry name" value="TRNA-SPECIFIC ADENOSINE DEAMINASE"/>
    <property type="match status" value="1"/>
</dbReference>
<keyword evidence="4 8" id="KW-0479">Metal-binding</keyword>
<dbReference type="InterPro" id="IPR016193">
    <property type="entry name" value="Cytidine_deaminase-like"/>
</dbReference>
<feature type="binding site" evidence="8">
    <location>
        <position position="102"/>
    </location>
    <ligand>
        <name>Zn(2+)</name>
        <dbReference type="ChEBI" id="CHEBI:29105"/>
        <note>catalytic</note>
    </ligand>
</feature>
<dbReference type="PROSITE" id="PS00903">
    <property type="entry name" value="CYT_DCMP_DEAMINASES_1"/>
    <property type="match status" value="1"/>
</dbReference>